<evidence type="ECO:0000259" key="17">
    <source>
        <dbReference type="PROSITE" id="PS50172"/>
    </source>
</evidence>
<evidence type="ECO:0000256" key="1">
    <source>
        <dbReference type="ARBA" id="ARBA00004067"/>
    </source>
</evidence>
<dbReference type="OrthoDB" id="9759736at2"/>
<dbReference type="SMART" id="SM00292">
    <property type="entry name" value="BRCT"/>
    <property type="match status" value="1"/>
</dbReference>
<evidence type="ECO:0000256" key="6">
    <source>
        <dbReference type="ARBA" id="ARBA00022723"/>
    </source>
</evidence>
<dbReference type="PROSITE" id="PS01055">
    <property type="entry name" value="DNA_LIGASE_N1"/>
    <property type="match status" value="1"/>
</dbReference>
<dbReference type="PANTHER" id="PTHR23389">
    <property type="entry name" value="CHROMOSOME TRANSMISSION FIDELITY FACTOR 18"/>
    <property type="match status" value="1"/>
</dbReference>
<dbReference type="HAMAP" id="MF_01588">
    <property type="entry name" value="DNA_ligase_A"/>
    <property type="match status" value="1"/>
</dbReference>
<feature type="binding site" evidence="15">
    <location>
        <begin position="83"/>
        <end position="84"/>
    </location>
    <ligand>
        <name>NAD(+)</name>
        <dbReference type="ChEBI" id="CHEBI:57540"/>
    </ligand>
</feature>
<feature type="binding site" evidence="15">
    <location>
        <position position="136"/>
    </location>
    <ligand>
        <name>NAD(+)</name>
        <dbReference type="ChEBI" id="CHEBI:57540"/>
    </ligand>
</feature>
<evidence type="ECO:0000313" key="18">
    <source>
        <dbReference type="EMBL" id="GAW91558.1"/>
    </source>
</evidence>
<dbReference type="SMART" id="SM00532">
    <property type="entry name" value="LIGANc"/>
    <property type="match status" value="1"/>
</dbReference>
<dbReference type="FunFam" id="1.10.150.20:FF:000007">
    <property type="entry name" value="DNA ligase"/>
    <property type="match status" value="1"/>
</dbReference>
<evidence type="ECO:0000256" key="4">
    <source>
        <dbReference type="ARBA" id="ARBA00022598"/>
    </source>
</evidence>
<dbReference type="InterPro" id="IPR013839">
    <property type="entry name" value="DNAligase_adenylation"/>
</dbReference>
<dbReference type="SUPFAM" id="SSF52113">
    <property type="entry name" value="BRCT domain"/>
    <property type="match status" value="1"/>
</dbReference>
<feature type="binding site" evidence="15">
    <location>
        <position position="311"/>
    </location>
    <ligand>
        <name>NAD(+)</name>
        <dbReference type="ChEBI" id="CHEBI:57540"/>
    </ligand>
</feature>
<dbReference type="PROSITE" id="PS01056">
    <property type="entry name" value="DNA_LIGASE_N2"/>
    <property type="match status" value="1"/>
</dbReference>
<feature type="binding site" evidence="15">
    <location>
        <position position="113"/>
    </location>
    <ligand>
        <name>NAD(+)</name>
        <dbReference type="ChEBI" id="CHEBI:57540"/>
    </ligand>
</feature>
<keyword evidence="10 15" id="KW-0520">NAD</keyword>
<dbReference type="Pfam" id="PF03120">
    <property type="entry name" value="OB_DNA_ligase"/>
    <property type="match status" value="1"/>
</dbReference>
<evidence type="ECO:0000256" key="16">
    <source>
        <dbReference type="RuleBase" id="RU000618"/>
    </source>
</evidence>
<dbReference type="InterPro" id="IPR036420">
    <property type="entry name" value="BRCT_dom_sf"/>
</dbReference>
<gene>
    <name evidence="15" type="primary">ligA</name>
    <name evidence="18" type="ORF">KKC1_07190</name>
</gene>
<dbReference type="InterPro" id="IPR003583">
    <property type="entry name" value="Hlx-hairpin-Hlx_DNA-bd_motif"/>
</dbReference>
<dbReference type="Pfam" id="PF12826">
    <property type="entry name" value="HHH_2"/>
    <property type="match status" value="1"/>
</dbReference>
<name>A0A1Z5HQ41_9FIRM</name>
<dbReference type="Gene3D" id="6.20.10.30">
    <property type="match status" value="1"/>
</dbReference>
<dbReference type="Gene3D" id="3.30.470.30">
    <property type="entry name" value="DNA ligase/mRNA capping enzyme"/>
    <property type="match status" value="1"/>
</dbReference>
<dbReference type="InterPro" id="IPR012340">
    <property type="entry name" value="NA-bd_OB-fold"/>
</dbReference>
<evidence type="ECO:0000256" key="5">
    <source>
        <dbReference type="ARBA" id="ARBA00022705"/>
    </source>
</evidence>
<dbReference type="InterPro" id="IPR001357">
    <property type="entry name" value="BRCT_dom"/>
</dbReference>
<dbReference type="Pfam" id="PF03119">
    <property type="entry name" value="DNA_ligase_ZBD"/>
    <property type="match status" value="1"/>
</dbReference>
<reference evidence="19" key="1">
    <citation type="journal article" date="2017" name="Appl. Environ. Microbiol.">
        <title>Genomic analysis of Calderihabitans maritimus KKC1, a thermophilic hydrogenogenic carboxydotrophic bacterium isolated from marine sediment.</title>
        <authorList>
            <person name="Omae K."/>
            <person name="Yoneda Y."/>
            <person name="Fukuyama Y."/>
            <person name="Yoshida T."/>
            <person name="Sako Y."/>
        </authorList>
    </citation>
    <scope>NUCLEOTIDE SEQUENCE [LARGE SCALE GENOMIC DNA]</scope>
    <source>
        <strain evidence="19">KKC1</strain>
    </source>
</reference>
<organism evidence="18 19">
    <name type="scientific">Calderihabitans maritimus</name>
    <dbReference type="NCBI Taxonomy" id="1246530"/>
    <lineage>
        <taxon>Bacteria</taxon>
        <taxon>Bacillati</taxon>
        <taxon>Bacillota</taxon>
        <taxon>Clostridia</taxon>
        <taxon>Neomoorellales</taxon>
        <taxon>Calderihabitantaceae</taxon>
        <taxon>Calderihabitans</taxon>
    </lineage>
</organism>
<evidence type="ECO:0000256" key="8">
    <source>
        <dbReference type="ARBA" id="ARBA00022833"/>
    </source>
</evidence>
<dbReference type="PANTHER" id="PTHR23389:SF9">
    <property type="entry name" value="DNA LIGASE"/>
    <property type="match status" value="1"/>
</dbReference>
<feature type="binding site" evidence="15">
    <location>
        <position position="429"/>
    </location>
    <ligand>
        <name>Zn(2+)</name>
        <dbReference type="ChEBI" id="CHEBI:29105"/>
    </ligand>
</feature>
<dbReference type="InterPro" id="IPR013840">
    <property type="entry name" value="DNAligase_N"/>
</dbReference>
<dbReference type="PROSITE" id="PS50172">
    <property type="entry name" value="BRCT"/>
    <property type="match status" value="1"/>
</dbReference>
<comment type="cofactor">
    <cofactor evidence="15">
        <name>Mg(2+)</name>
        <dbReference type="ChEBI" id="CHEBI:18420"/>
    </cofactor>
    <cofactor evidence="15">
        <name>Mn(2+)</name>
        <dbReference type="ChEBI" id="CHEBI:29035"/>
    </cofactor>
</comment>
<evidence type="ECO:0000256" key="9">
    <source>
        <dbReference type="ARBA" id="ARBA00022842"/>
    </source>
</evidence>
<evidence type="ECO:0000313" key="19">
    <source>
        <dbReference type="Proteomes" id="UP000197032"/>
    </source>
</evidence>
<comment type="function">
    <text evidence="1 15">DNA ligase that catalyzes the formation of phosphodiester linkages between 5'-phosphoryl and 3'-hydroxyl groups in double-stranded DNA using NAD as a coenzyme and as the energy source for the reaction. It is essential for DNA replication and repair of damaged DNA.</text>
</comment>
<dbReference type="InterPro" id="IPR033136">
    <property type="entry name" value="DNA_ligase_CS"/>
</dbReference>
<evidence type="ECO:0000256" key="15">
    <source>
        <dbReference type="HAMAP-Rule" id="MF_01588"/>
    </source>
</evidence>
<dbReference type="EMBL" id="BDGJ01000019">
    <property type="protein sequence ID" value="GAW91558.1"/>
    <property type="molecule type" value="Genomic_DNA"/>
</dbReference>
<dbReference type="FunFam" id="3.30.470.30:FF:000001">
    <property type="entry name" value="DNA ligase"/>
    <property type="match status" value="1"/>
</dbReference>
<dbReference type="Gene3D" id="1.10.150.20">
    <property type="entry name" value="5' to 3' exonuclease, C-terminal subdomain"/>
    <property type="match status" value="2"/>
</dbReference>
<dbReference type="InterPro" id="IPR001679">
    <property type="entry name" value="DNA_ligase"/>
</dbReference>
<dbReference type="InterPro" id="IPR004149">
    <property type="entry name" value="Znf_DNAligase_C4"/>
</dbReference>
<keyword evidence="8 15" id="KW-0862">Zinc</keyword>
<dbReference type="InterPro" id="IPR004150">
    <property type="entry name" value="NAD_DNA_ligase_OB"/>
</dbReference>
<evidence type="ECO:0000256" key="10">
    <source>
        <dbReference type="ARBA" id="ARBA00023027"/>
    </source>
</evidence>
<comment type="similarity">
    <text evidence="14 15">Belongs to the NAD-dependent DNA ligase family. LigA subfamily.</text>
</comment>
<dbReference type="Pfam" id="PF00533">
    <property type="entry name" value="BRCT"/>
    <property type="match status" value="1"/>
</dbReference>
<dbReference type="FunFam" id="2.40.50.140:FF:000012">
    <property type="entry name" value="DNA ligase"/>
    <property type="match status" value="1"/>
</dbReference>
<dbReference type="SUPFAM" id="SSF47781">
    <property type="entry name" value="RuvA domain 2-like"/>
    <property type="match status" value="1"/>
</dbReference>
<feature type="binding site" evidence="15">
    <location>
        <position position="287"/>
    </location>
    <ligand>
        <name>NAD(+)</name>
        <dbReference type="ChEBI" id="CHEBI:57540"/>
    </ligand>
</feature>
<dbReference type="NCBIfam" id="NF005932">
    <property type="entry name" value="PRK07956.1"/>
    <property type="match status" value="1"/>
</dbReference>
<evidence type="ECO:0000256" key="7">
    <source>
        <dbReference type="ARBA" id="ARBA00022763"/>
    </source>
</evidence>
<feature type="binding site" evidence="15">
    <location>
        <position position="408"/>
    </location>
    <ligand>
        <name>Zn(2+)</name>
        <dbReference type="ChEBI" id="CHEBI:29105"/>
    </ligand>
</feature>
<dbReference type="FunFam" id="1.10.150.20:FF:000006">
    <property type="entry name" value="DNA ligase"/>
    <property type="match status" value="1"/>
</dbReference>
<dbReference type="FunFam" id="1.10.287.610:FF:000002">
    <property type="entry name" value="DNA ligase"/>
    <property type="match status" value="1"/>
</dbReference>
<dbReference type="Proteomes" id="UP000197032">
    <property type="component" value="Unassembled WGS sequence"/>
</dbReference>
<keyword evidence="11 15" id="KW-0234">DNA repair</keyword>
<dbReference type="Gene3D" id="1.10.287.610">
    <property type="entry name" value="Helix hairpin bin"/>
    <property type="match status" value="1"/>
</dbReference>
<protein>
    <recommendedName>
        <fullName evidence="3 15">DNA ligase</fullName>
        <ecNumber evidence="2 15">6.5.1.2</ecNumber>
    </recommendedName>
    <alternativeName>
        <fullName evidence="15">Polydeoxyribonucleotide synthase [NAD(+)]</fullName>
    </alternativeName>
</protein>
<comment type="caution">
    <text evidence="18">The sequence shown here is derived from an EMBL/GenBank/DDBJ whole genome shotgun (WGS) entry which is preliminary data.</text>
</comment>
<keyword evidence="12 15" id="KW-0464">Manganese</keyword>
<sequence>MNRGAIKDRIEELRRVIEEHNYRYYVLDQPVITDQEYDELMRELIELENRYPEFITPDSPTQRVGGAPLEAFETVRHDVPLLSLANAFGADELREFDRRIRQAVGGPVDYVVELKIDGVSVALTYENGLFVTGATRGDGYLGENITANLRTVPTVPLRIREKLPRLVVRGEGYMPKKAFEALNQEREKEGQPLFANPRNAAAGSLRQLDPRITARRSLQVFVYDLLAIEGEEPATHAEVLEFLERLGFAVNPHRKVCADIEEVIVYCEEWTERREELPYEIDGMVVKVNRREFHRILGNTAKSPRWAIAYKFPAQQAVTQVENIIVRVGRTGALTPTAVLKPVRLAGTTVTRATLHNEDMIREKDVRLGDMVVVQKAGDIIPEVVNVLKERRTGEEREFHMPEYCPECGARVVRLEGEAAARCSGGLACPAQVREGIIHFASRQAMNIEGLGPAVINQLLEKGLIRDPGDLYYLKYEELVKLERLGPQSAKNLLEAIEASKQNSLAQLIFALGIRHVGSRAARLLAENFASLDELAQASYEELTAIPEIGPKMAESIISFFREPRNQEVIGKLKRAGVNTRGDVNGNLQRPLAGKRFVLTGTLASMTRREAQEKIEALGGEVSSSVSRKTDYVVVGENPGSKYDRAKELGITILNEQDFLRMLETGL</sequence>
<feature type="binding site" evidence="15">
    <location>
        <position position="171"/>
    </location>
    <ligand>
        <name>NAD(+)</name>
        <dbReference type="ChEBI" id="CHEBI:57540"/>
    </ligand>
</feature>
<dbReference type="NCBIfam" id="TIGR00575">
    <property type="entry name" value="dnlj"/>
    <property type="match status" value="1"/>
</dbReference>
<comment type="caution">
    <text evidence="15">Lacks conserved residue(s) required for the propagation of feature annotation.</text>
</comment>
<keyword evidence="5 15" id="KW-0235">DNA replication</keyword>
<evidence type="ECO:0000256" key="11">
    <source>
        <dbReference type="ARBA" id="ARBA00023204"/>
    </source>
</evidence>
<dbReference type="InterPro" id="IPR018239">
    <property type="entry name" value="DNA_ligase_AS"/>
</dbReference>
<feature type="active site" description="N6-AMP-lysine intermediate" evidence="15">
    <location>
        <position position="115"/>
    </location>
</feature>
<dbReference type="GO" id="GO:0006260">
    <property type="term" value="P:DNA replication"/>
    <property type="evidence" value="ECO:0007669"/>
    <property type="project" value="UniProtKB-KW"/>
</dbReference>
<dbReference type="SUPFAM" id="SSF56091">
    <property type="entry name" value="DNA ligase/mRNA capping enzyme, catalytic domain"/>
    <property type="match status" value="1"/>
</dbReference>
<keyword evidence="6 15" id="KW-0479">Metal-binding</keyword>
<dbReference type="Pfam" id="PF22745">
    <property type="entry name" value="Nlig-Ia"/>
    <property type="match status" value="1"/>
</dbReference>
<dbReference type="AlphaFoldDB" id="A0A1Z5HQ41"/>
<dbReference type="CDD" id="cd00114">
    <property type="entry name" value="LIGANc"/>
    <property type="match status" value="1"/>
</dbReference>
<keyword evidence="7 15" id="KW-0227">DNA damage</keyword>
<accession>A0A1Z5HQ41</accession>
<dbReference type="Pfam" id="PF14520">
    <property type="entry name" value="HHH_5"/>
    <property type="match status" value="1"/>
</dbReference>
<dbReference type="GO" id="GO:0003911">
    <property type="term" value="F:DNA ligase (NAD+) activity"/>
    <property type="evidence" value="ECO:0007669"/>
    <property type="project" value="UniProtKB-UniRule"/>
</dbReference>
<proteinExistence type="inferred from homology"/>
<evidence type="ECO:0000256" key="3">
    <source>
        <dbReference type="ARBA" id="ARBA00013308"/>
    </source>
</evidence>
<dbReference type="InterPro" id="IPR010994">
    <property type="entry name" value="RuvA_2-like"/>
</dbReference>
<feature type="binding site" evidence="15">
    <location>
        <position position="405"/>
    </location>
    <ligand>
        <name>Zn(2+)</name>
        <dbReference type="ChEBI" id="CHEBI:29105"/>
    </ligand>
</feature>
<dbReference type="GO" id="GO:0003677">
    <property type="term" value="F:DNA binding"/>
    <property type="evidence" value="ECO:0007669"/>
    <property type="project" value="InterPro"/>
</dbReference>
<feature type="domain" description="BRCT" evidence="17">
    <location>
        <begin position="587"/>
        <end position="667"/>
    </location>
</feature>
<evidence type="ECO:0000256" key="2">
    <source>
        <dbReference type="ARBA" id="ARBA00012722"/>
    </source>
</evidence>
<dbReference type="GO" id="GO:0005829">
    <property type="term" value="C:cytosol"/>
    <property type="evidence" value="ECO:0007669"/>
    <property type="project" value="TreeGrafter"/>
</dbReference>
<dbReference type="GO" id="GO:0006281">
    <property type="term" value="P:DNA repair"/>
    <property type="evidence" value="ECO:0007669"/>
    <property type="project" value="UniProtKB-KW"/>
</dbReference>
<evidence type="ECO:0000256" key="14">
    <source>
        <dbReference type="ARBA" id="ARBA00060881"/>
    </source>
</evidence>
<feature type="binding site" evidence="15">
    <location>
        <begin position="34"/>
        <end position="38"/>
    </location>
    <ligand>
        <name>NAD(+)</name>
        <dbReference type="ChEBI" id="CHEBI:57540"/>
    </ligand>
</feature>
<dbReference type="InterPro" id="IPR041663">
    <property type="entry name" value="DisA/LigA_HHH"/>
</dbReference>
<dbReference type="GO" id="GO:0046872">
    <property type="term" value="F:metal ion binding"/>
    <property type="evidence" value="ECO:0007669"/>
    <property type="project" value="UniProtKB-KW"/>
</dbReference>
<dbReference type="CDD" id="cd17748">
    <property type="entry name" value="BRCT_DNA_ligase_like"/>
    <property type="match status" value="1"/>
</dbReference>
<dbReference type="RefSeq" id="WP_088553078.1">
    <property type="nucleotide sequence ID" value="NZ_BDGJ01000019.1"/>
</dbReference>
<dbReference type="EC" id="6.5.1.2" evidence="2 15"/>
<evidence type="ECO:0000256" key="13">
    <source>
        <dbReference type="ARBA" id="ARBA00034005"/>
    </source>
</evidence>
<keyword evidence="19" id="KW-1185">Reference proteome</keyword>
<comment type="catalytic activity">
    <reaction evidence="13 15 16">
        <text>NAD(+) + (deoxyribonucleotide)n-3'-hydroxyl + 5'-phospho-(deoxyribonucleotide)m = (deoxyribonucleotide)n+m + AMP + beta-nicotinamide D-nucleotide.</text>
        <dbReference type="EC" id="6.5.1.2"/>
    </reaction>
</comment>
<dbReference type="Pfam" id="PF01653">
    <property type="entry name" value="DNA_ligase_aden"/>
    <property type="match status" value="1"/>
</dbReference>
<dbReference type="Gene3D" id="3.40.50.10190">
    <property type="entry name" value="BRCT domain"/>
    <property type="match status" value="1"/>
</dbReference>
<dbReference type="SUPFAM" id="SSF50249">
    <property type="entry name" value="Nucleic acid-binding proteins"/>
    <property type="match status" value="1"/>
</dbReference>
<dbReference type="PIRSF" id="PIRSF001604">
    <property type="entry name" value="LigA"/>
    <property type="match status" value="1"/>
</dbReference>
<dbReference type="Gene3D" id="2.40.50.140">
    <property type="entry name" value="Nucleic acid-binding proteins"/>
    <property type="match status" value="1"/>
</dbReference>
<dbReference type="SMART" id="SM00278">
    <property type="entry name" value="HhH1"/>
    <property type="match status" value="4"/>
</dbReference>
<evidence type="ECO:0000256" key="12">
    <source>
        <dbReference type="ARBA" id="ARBA00023211"/>
    </source>
</evidence>
<keyword evidence="9 15" id="KW-0460">Magnesium</keyword>
<keyword evidence="4 15" id="KW-0436">Ligase</keyword>